<keyword evidence="4" id="KW-0804">Transcription</keyword>
<dbReference type="GO" id="GO:0000976">
    <property type="term" value="F:transcription cis-regulatory region binding"/>
    <property type="evidence" value="ECO:0007669"/>
    <property type="project" value="TreeGrafter"/>
</dbReference>
<keyword evidence="2" id="KW-0805">Transcription regulation</keyword>
<comment type="caution">
    <text evidence="7">The sequence shown here is derived from an EMBL/GenBank/DDBJ whole genome shotgun (WGS) entry which is preliminary data.</text>
</comment>
<proteinExistence type="predicted"/>
<keyword evidence="3 5" id="KW-0238">DNA-binding</keyword>
<reference evidence="7" key="1">
    <citation type="submission" date="2020-10" db="EMBL/GenBank/DDBJ databases">
        <title>Sequencing the genomes of 1000 actinobacteria strains.</title>
        <authorList>
            <person name="Klenk H.-P."/>
        </authorList>
    </citation>
    <scope>NUCLEOTIDE SEQUENCE</scope>
    <source>
        <strain evidence="7">DSM 45354</strain>
    </source>
</reference>
<dbReference type="InterPro" id="IPR036271">
    <property type="entry name" value="Tet_transcr_reg_TetR-rel_C_sf"/>
</dbReference>
<dbReference type="PROSITE" id="PS50977">
    <property type="entry name" value="HTH_TETR_2"/>
    <property type="match status" value="1"/>
</dbReference>
<feature type="domain" description="HTH tetR-type" evidence="6">
    <location>
        <begin position="8"/>
        <end position="68"/>
    </location>
</feature>
<dbReference type="SUPFAM" id="SSF46689">
    <property type="entry name" value="Homeodomain-like"/>
    <property type="match status" value="1"/>
</dbReference>
<gene>
    <name evidence="7" type="ORF">HEB94_006260</name>
</gene>
<name>A0A927N085_9ACTN</name>
<evidence type="ECO:0000259" key="6">
    <source>
        <dbReference type="PROSITE" id="PS50977"/>
    </source>
</evidence>
<dbReference type="InterPro" id="IPR001647">
    <property type="entry name" value="HTH_TetR"/>
</dbReference>
<dbReference type="Pfam" id="PF13977">
    <property type="entry name" value="TetR_C_6"/>
    <property type="match status" value="1"/>
</dbReference>
<dbReference type="AlphaFoldDB" id="A0A927N085"/>
<dbReference type="EMBL" id="JADBEM010000001">
    <property type="protein sequence ID" value="MBE1609412.1"/>
    <property type="molecule type" value="Genomic_DNA"/>
</dbReference>
<dbReference type="Pfam" id="PF00440">
    <property type="entry name" value="TetR_N"/>
    <property type="match status" value="1"/>
</dbReference>
<evidence type="ECO:0000313" key="8">
    <source>
        <dbReference type="Proteomes" id="UP000638648"/>
    </source>
</evidence>
<keyword evidence="1" id="KW-0678">Repressor</keyword>
<dbReference type="InterPro" id="IPR050109">
    <property type="entry name" value="HTH-type_TetR-like_transc_reg"/>
</dbReference>
<dbReference type="Proteomes" id="UP000638648">
    <property type="component" value="Unassembled WGS sequence"/>
</dbReference>
<dbReference type="PRINTS" id="PR00455">
    <property type="entry name" value="HTHTETR"/>
</dbReference>
<evidence type="ECO:0000256" key="4">
    <source>
        <dbReference type="ARBA" id="ARBA00023163"/>
    </source>
</evidence>
<dbReference type="Gene3D" id="1.10.357.10">
    <property type="entry name" value="Tetracycline Repressor, domain 2"/>
    <property type="match status" value="1"/>
</dbReference>
<organism evidence="7 8">
    <name type="scientific">Actinopolymorpha pittospori</name>
    <dbReference type="NCBI Taxonomy" id="648752"/>
    <lineage>
        <taxon>Bacteria</taxon>
        <taxon>Bacillati</taxon>
        <taxon>Actinomycetota</taxon>
        <taxon>Actinomycetes</taxon>
        <taxon>Propionibacteriales</taxon>
        <taxon>Actinopolymorphaceae</taxon>
        <taxon>Actinopolymorpha</taxon>
    </lineage>
</organism>
<dbReference type="InterPro" id="IPR039538">
    <property type="entry name" value="BetI_C"/>
</dbReference>
<evidence type="ECO:0000256" key="1">
    <source>
        <dbReference type="ARBA" id="ARBA00022491"/>
    </source>
</evidence>
<dbReference type="InterPro" id="IPR009057">
    <property type="entry name" value="Homeodomain-like_sf"/>
</dbReference>
<dbReference type="GO" id="GO:0003700">
    <property type="term" value="F:DNA-binding transcription factor activity"/>
    <property type="evidence" value="ECO:0007669"/>
    <property type="project" value="TreeGrafter"/>
</dbReference>
<evidence type="ECO:0000256" key="2">
    <source>
        <dbReference type="ARBA" id="ARBA00023015"/>
    </source>
</evidence>
<dbReference type="RefSeq" id="WP_192752990.1">
    <property type="nucleotide sequence ID" value="NZ_BAABJL010000162.1"/>
</dbReference>
<dbReference type="PANTHER" id="PTHR30055">
    <property type="entry name" value="HTH-TYPE TRANSCRIPTIONAL REGULATOR RUTR"/>
    <property type="match status" value="1"/>
</dbReference>
<evidence type="ECO:0000256" key="3">
    <source>
        <dbReference type="ARBA" id="ARBA00023125"/>
    </source>
</evidence>
<protein>
    <submittedName>
        <fullName evidence="7">AcrR family transcriptional regulator</fullName>
    </submittedName>
</protein>
<evidence type="ECO:0000313" key="7">
    <source>
        <dbReference type="EMBL" id="MBE1609412.1"/>
    </source>
</evidence>
<dbReference type="SUPFAM" id="SSF48498">
    <property type="entry name" value="Tetracyclin repressor-like, C-terminal domain"/>
    <property type="match status" value="1"/>
</dbReference>
<evidence type="ECO:0000256" key="5">
    <source>
        <dbReference type="PROSITE-ProRule" id="PRU00335"/>
    </source>
</evidence>
<feature type="DNA-binding region" description="H-T-H motif" evidence="5">
    <location>
        <begin position="31"/>
        <end position="50"/>
    </location>
</feature>
<keyword evidence="8" id="KW-1185">Reference proteome</keyword>
<accession>A0A927N085</accession>
<sequence length="203" mass="22058">MPKKVDHHERRTLIADALMRVAAERGLEEVSLRHVATEAGVSSGMVQHYFRTKDEMMMFALEVVYENVQARIAADVDTLGDSPAPRELARALLIQLLPVDEPRMQEGRVALAFSAYAAVKPAIASGLREDTTQIREFLAQQIRLGQAAGTASSDVDPTKAATGLLALVEGLALHVIGEYYQPEVALSVFEAHLDQLFGPPPAS</sequence>
<dbReference type="PANTHER" id="PTHR30055:SF234">
    <property type="entry name" value="HTH-TYPE TRANSCRIPTIONAL REGULATOR BETI"/>
    <property type="match status" value="1"/>
</dbReference>